<reference evidence="1 2" key="1">
    <citation type="submission" date="2024-07" db="EMBL/GenBank/DDBJ databases">
        <title>Section-level genome sequencing and comparative genomics of Aspergillus sections Usti and Cavernicolus.</title>
        <authorList>
            <consortium name="Lawrence Berkeley National Laboratory"/>
            <person name="Nybo J.L."/>
            <person name="Vesth T.C."/>
            <person name="Theobald S."/>
            <person name="Frisvad J.C."/>
            <person name="Larsen T.O."/>
            <person name="Kjaerboelling I."/>
            <person name="Rothschild-Mancinelli K."/>
            <person name="Lyhne E.K."/>
            <person name="Kogle M.E."/>
            <person name="Barry K."/>
            <person name="Clum A."/>
            <person name="Na H."/>
            <person name="Ledsgaard L."/>
            <person name="Lin J."/>
            <person name="Lipzen A."/>
            <person name="Kuo A."/>
            <person name="Riley R."/>
            <person name="Mondo S."/>
            <person name="LaButti K."/>
            <person name="Haridas S."/>
            <person name="Pangalinan J."/>
            <person name="Salamov A.A."/>
            <person name="Simmons B.A."/>
            <person name="Magnuson J.K."/>
            <person name="Chen J."/>
            <person name="Drula E."/>
            <person name="Henrissat B."/>
            <person name="Wiebenga A."/>
            <person name="Lubbers R.J."/>
            <person name="Gomes A.C."/>
            <person name="Makela M.R."/>
            <person name="Stajich J."/>
            <person name="Grigoriev I.V."/>
            <person name="Mortensen U.H."/>
            <person name="De vries R.P."/>
            <person name="Baker S.E."/>
            <person name="Andersen M.R."/>
        </authorList>
    </citation>
    <scope>NUCLEOTIDE SEQUENCE [LARGE SCALE GENOMIC DNA]</scope>
    <source>
        <strain evidence="1 2">CBS 600.67</strain>
    </source>
</reference>
<dbReference type="Proteomes" id="UP001610335">
    <property type="component" value="Unassembled WGS sequence"/>
</dbReference>
<evidence type="ECO:0000313" key="1">
    <source>
        <dbReference type="EMBL" id="KAL2820574.1"/>
    </source>
</evidence>
<dbReference type="Gene3D" id="3.10.490.10">
    <property type="entry name" value="Gamma-glutamyl cyclotransferase-like"/>
    <property type="match status" value="1"/>
</dbReference>
<proteinExistence type="predicted"/>
<name>A0ABR4HZV1_9EURO</name>
<dbReference type="InterPro" id="IPR036568">
    <property type="entry name" value="GGCT-like_sf"/>
</dbReference>
<comment type="caution">
    <text evidence="1">The sequence shown here is derived from an EMBL/GenBank/DDBJ whole genome shotgun (WGS) entry which is preliminary data.</text>
</comment>
<dbReference type="SUPFAM" id="SSF110857">
    <property type="entry name" value="Gamma-glutamyl cyclotransferase-like"/>
    <property type="match status" value="1"/>
</dbReference>
<gene>
    <name evidence="1" type="ORF">BDW59DRAFT_150709</name>
</gene>
<organism evidence="1 2">
    <name type="scientific">Aspergillus cavernicola</name>
    <dbReference type="NCBI Taxonomy" id="176166"/>
    <lineage>
        <taxon>Eukaryota</taxon>
        <taxon>Fungi</taxon>
        <taxon>Dikarya</taxon>
        <taxon>Ascomycota</taxon>
        <taxon>Pezizomycotina</taxon>
        <taxon>Eurotiomycetes</taxon>
        <taxon>Eurotiomycetidae</taxon>
        <taxon>Eurotiales</taxon>
        <taxon>Aspergillaceae</taxon>
        <taxon>Aspergillus</taxon>
        <taxon>Aspergillus subgen. Nidulantes</taxon>
    </lineage>
</organism>
<evidence type="ECO:0000313" key="2">
    <source>
        <dbReference type="Proteomes" id="UP001610335"/>
    </source>
</evidence>
<keyword evidence="2" id="KW-1185">Reference proteome</keyword>
<accession>A0ABR4HZV1</accession>
<protein>
    <recommendedName>
        <fullName evidence="3">Gamma-glutamylcyclotransferase AIG2-like domain-containing protein</fullName>
    </recommendedName>
</protein>
<evidence type="ECO:0008006" key="3">
    <source>
        <dbReference type="Google" id="ProtNLM"/>
    </source>
</evidence>
<dbReference type="EMBL" id="JBFXLS010000069">
    <property type="protein sequence ID" value="KAL2820574.1"/>
    <property type="molecule type" value="Genomic_DNA"/>
</dbReference>
<sequence length="109" mass="12140">MLSDPTMLCDVLGLENEPQLRPATITGYECKLWGQYAALLHGPTGSVVHGAVYYVPTVEQGERLARYETNSYRVEPRCIRYTDGDRSMEELGYTFKFVGNGNDLTEGGV</sequence>